<dbReference type="GO" id="GO:0004787">
    <property type="term" value="F:thiamine diphosphate phosphatase activity"/>
    <property type="evidence" value="ECO:0007669"/>
    <property type="project" value="InterPro"/>
</dbReference>
<accession>A0A8S0XGQ6</accession>
<evidence type="ECO:0000256" key="4">
    <source>
        <dbReference type="RuleBase" id="RU364043"/>
    </source>
</evidence>
<reference evidence="6 7" key="1">
    <citation type="submission" date="2020-02" db="EMBL/GenBank/DDBJ databases">
        <authorList>
            <person name="Hogendoorn C."/>
        </authorList>
    </citation>
    <scope>NUCLEOTIDE SEQUENCE [LARGE SCALE GENOMIC DNA]</scope>
    <source>
        <strain evidence="6">METHB21</strain>
    </source>
</reference>
<gene>
    <name evidence="6" type="primary">ymfB</name>
    <name evidence="4" type="synonym">nudJ</name>
    <name evidence="6" type="ORF">METHB2_380010</name>
</gene>
<dbReference type="EC" id="3.6.1.-" evidence="4"/>
<dbReference type="InterPro" id="IPR033713">
    <property type="entry name" value="NudJ"/>
</dbReference>
<keyword evidence="7" id="KW-1185">Reference proteome</keyword>
<comment type="caution">
    <text evidence="6">The sequence shown here is derived from an EMBL/GenBank/DDBJ whole genome shotgun (WGS) entry which is preliminary data.</text>
</comment>
<comment type="cofactor">
    <cofactor evidence="4">
        <name>Mg(2+)</name>
        <dbReference type="ChEBI" id="CHEBI:18420"/>
    </cofactor>
</comment>
<evidence type="ECO:0000313" key="6">
    <source>
        <dbReference type="EMBL" id="CAA9891237.1"/>
    </source>
</evidence>
<dbReference type="Pfam" id="PF00293">
    <property type="entry name" value="NUDIX"/>
    <property type="match status" value="1"/>
</dbReference>
<dbReference type="PROSITE" id="PS51462">
    <property type="entry name" value="NUDIX"/>
    <property type="match status" value="1"/>
</dbReference>
<keyword evidence="4 6" id="KW-0378">Hydrolase</keyword>
<evidence type="ECO:0000256" key="3">
    <source>
        <dbReference type="ARBA" id="ARBA00015552"/>
    </source>
</evidence>
<feature type="domain" description="Nudix hydrolase" evidence="5">
    <location>
        <begin position="4"/>
        <end position="134"/>
    </location>
</feature>
<protein>
    <recommendedName>
        <fullName evidence="3 4">Phosphatase NudJ</fullName>
        <ecNumber evidence="4">3.6.1.-</ecNumber>
    </recommendedName>
</protein>
<proteinExistence type="inferred from homology"/>
<dbReference type="SUPFAM" id="SSF55811">
    <property type="entry name" value="Nudix"/>
    <property type="match status" value="1"/>
</dbReference>
<dbReference type="InterPro" id="IPR000086">
    <property type="entry name" value="NUDIX_hydrolase_dom"/>
</dbReference>
<organism evidence="6 7">
    <name type="scientific">Candidatus Methylobacter favarea</name>
    <dbReference type="NCBI Taxonomy" id="2707345"/>
    <lineage>
        <taxon>Bacteria</taxon>
        <taxon>Pseudomonadati</taxon>
        <taxon>Pseudomonadota</taxon>
        <taxon>Gammaproteobacteria</taxon>
        <taxon>Methylococcales</taxon>
        <taxon>Methylococcaceae</taxon>
        <taxon>Methylobacter</taxon>
    </lineage>
</organism>
<evidence type="ECO:0000256" key="2">
    <source>
        <dbReference type="ARBA" id="ARBA00011245"/>
    </source>
</evidence>
<comment type="similarity">
    <text evidence="1 4">Belongs to the Nudix hydrolase family. NudJ subfamily.</text>
</comment>
<dbReference type="EMBL" id="CADCXN010000067">
    <property type="protein sequence ID" value="CAA9891237.1"/>
    <property type="molecule type" value="Genomic_DNA"/>
</dbReference>
<dbReference type="InterPro" id="IPR015797">
    <property type="entry name" value="NUDIX_hydrolase-like_dom_sf"/>
</dbReference>
<dbReference type="RefSeq" id="WP_174626121.1">
    <property type="nucleotide sequence ID" value="NZ_CADCXN010000067.1"/>
</dbReference>
<dbReference type="GO" id="GO:0017110">
    <property type="term" value="F:nucleoside diphosphate phosphatase activity"/>
    <property type="evidence" value="ECO:0007669"/>
    <property type="project" value="InterPro"/>
</dbReference>
<dbReference type="Gene3D" id="3.90.79.10">
    <property type="entry name" value="Nucleoside Triphosphate Pyrophosphohydrolase"/>
    <property type="match status" value="1"/>
</dbReference>
<dbReference type="PANTHER" id="PTHR43736">
    <property type="entry name" value="ADP-RIBOSE PYROPHOSPHATASE"/>
    <property type="match status" value="1"/>
</dbReference>
<name>A0A8S0XGQ6_9GAMM</name>
<dbReference type="GO" id="GO:0017111">
    <property type="term" value="F:ribonucleoside triphosphate phosphatase activity"/>
    <property type="evidence" value="ECO:0007669"/>
    <property type="project" value="InterPro"/>
</dbReference>
<dbReference type="AlphaFoldDB" id="A0A8S0XGQ6"/>
<comment type="subunit">
    <text evidence="2 4">Monomer.</text>
</comment>
<keyword evidence="4" id="KW-0460">Magnesium</keyword>
<evidence type="ECO:0000256" key="1">
    <source>
        <dbReference type="ARBA" id="ARBA00007608"/>
    </source>
</evidence>
<evidence type="ECO:0000259" key="5">
    <source>
        <dbReference type="PROSITE" id="PS51462"/>
    </source>
</evidence>
<evidence type="ECO:0000313" key="7">
    <source>
        <dbReference type="Proteomes" id="UP000494216"/>
    </source>
</evidence>
<dbReference type="CDD" id="cd03675">
    <property type="entry name" value="NUDIX_Hydrolase"/>
    <property type="match status" value="1"/>
</dbReference>
<sequence length="153" mass="17874">MVWKPHVTVAAIIEQNLRFLLVEEVTSTGLKFNQPAGHLEENEDLFAAVKREVYEETAWQFEPEHIICIQLWRKKPDFPSFIRICFSGRCHSHNPDQKLDEGIIGTHWLSRDEIEAQKKHLRSPLVLLTVDEYLSGHRHPLSLLKSFLDLDHE</sequence>
<dbReference type="Proteomes" id="UP000494216">
    <property type="component" value="Unassembled WGS sequence"/>
</dbReference>
<dbReference type="PANTHER" id="PTHR43736:SF1">
    <property type="entry name" value="DIHYDRONEOPTERIN TRIPHOSPHATE DIPHOSPHATASE"/>
    <property type="match status" value="1"/>
</dbReference>